<evidence type="ECO:0000256" key="1">
    <source>
        <dbReference type="SAM" id="MobiDB-lite"/>
    </source>
</evidence>
<feature type="region of interest" description="Disordered" evidence="1">
    <location>
        <begin position="15"/>
        <end position="105"/>
    </location>
</feature>
<sequence length="105" mass="11327">MDLGLKDKTIFVAGASPASGWGSWRPAWRRAPRWRSPPAAPRPWRRPAPGSPPSMARTSSGRCPATCATPPPSRRPWPGGGGAWPHLWRRGQCRPPPLPARHGGG</sequence>
<accession>A0A974P6T9</accession>
<evidence type="ECO:0000313" key="2">
    <source>
        <dbReference type="EMBL" id="QQZ52164.1"/>
    </source>
</evidence>
<protein>
    <submittedName>
        <fullName evidence="2">Uncharacterized protein</fullName>
    </submittedName>
</protein>
<dbReference type="EMBL" id="CP068570">
    <property type="protein sequence ID" value="QQZ52164.1"/>
    <property type="molecule type" value="Genomic_DNA"/>
</dbReference>
<organism evidence="2">
    <name type="scientific">Phenylobacterium glaciei</name>
    <dbReference type="NCBI Taxonomy" id="2803784"/>
    <lineage>
        <taxon>Bacteria</taxon>
        <taxon>Pseudomonadati</taxon>
        <taxon>Pseudomonadota</taxon>
        <taxon>Alphaproteobacteria</taxon>
        <taxon>Caulobacterales</taxon>
        <taxon>Caulobacteraceae</taxon>
        <taxon>Phenylobacterium</taxon>
    </lineage>
</organism>
<reference evidence="2" key="1">
    <citation type="submission" date="2021-01" db="EMBL/GenBank/DDBJ databases">
        <title>Genome sequence of Phenylobacterium sp. 20VBR1 isolated from a valley glaceir, Ny-Alesund, Svalbard.</title>
        <authorList>
            <person name="Thomas F.A."/>
            <person name="Krishnan K.P."/>
            <person name="Sinha R.K."/>
        </authorList>
    </citation>
    <scope>NUCLEOTIDE SEQUENCE</scope>
    <source>
        <strain evidence="2">20VBR1</strain>
    </source>
</reference>
<dbReference type="AlphaFoldDB" id="A0A974P6T9"/>
<name>A0A974P6T9_9CAUL</name>
<gene>
    <name evidence="2" type="ORF">JKL49_13075</name>
</gene>
<proteinExistence type="predicted"/>